<protein>
    <submittedName>
        <fullName evidence="1">Uncharacterized protein</fullName>
    </submittedName>
</protein>
<reference evidence="1 2" key="1">
    <citation type="journal article" date="2019" name="Sci. Rep.">
        <title>Orb-weaving spider Araneus ventricosus genome elucidates the spidroin gene catalogue.</title>
        <authorList>
            <person name="Kono N."/>
            <person name="Nakamura H."/>
            <person name="Ohtoshi R."/>
            <person name="Moran D.A.P."/>
            <person name="Shinohara A."/>
            <person name="Yoshida Y."/>
            <person name="Fujiwara M."/>
            <person name="Mori M."/>
            <person name="Tomita M."/>
            <person name="Arakawa K."/>
        </authorList>
    </citation>
    <scope>NUCLEOTIDE SEQUENCE [LARGE SCALE GENOMIC DNA]</scope>
</reference>
<dbReference type="EMBL" id="BGPR01001809">
    <property type="protein sequence ID" value="GBM62297.1"/>
    <property type="molecule type" value="Genomic_DNA"/>
</dbReference>
<dbReference type="Proteomes" id="UP000499080">
    <property type="component" value="Unassembled WGS sequence"/>
</dbReference>
<evidence type="ECO:0000313" key="2">
    <source>
        <dbReference type="Proteomes" id="UP000499080"/>
    </source>
</evidence>
<comment type="caution">
    <text evidence="1">The sequence shown here is derived from an EMBL/GenBank/DDBJ whole genome shotgun (WGS) entry which is preliminary data.</text>
</comment>
<evidence type="ECO:0000313" key="1">
    <source>
        <dbReference type="EMBL" id="GBM62297.1"/>
    </source>
</evidence>
<dbReference type="AlphaFoldDB" id="A0A4Y2H9G5"/>
<gene>
    <name evidence="1" type="ORF">AVEN_113333_1</name>
</gene>
<organism evidence="1 2">
    <name type="scientific">Araneus ventricosus</name>
    <name type="common">Orbweaver spider</name>
    <name type="synonym">Epeira ventricosa</name>
    <dbReference type="NCBI Taxonomy" id="182803"/>
    <lineage>
        <taxon>Eukaryota</taxon>
        <taxon>Metazoa</taxon>
        <taxon>Ecdysozoa</taxon>
        <taxon>Arthropoda</taxon>
        <taxon>Chelicerata</taxon>
        <taxon>Arachnida</taxon>
        <taxon>Araneae</taxon>
        <taxon>Araneomorphae</taxon>
        <taxon>Entelegynae</taxon>
        <taxon>Araneoidea</taxon>
        <taxon>Araneidae</taxon>
        <taxon>Araneus</taxon>
    </lineage>
</organism>
<name>A0A4Y2H9G5_ARAVE</name>
<keyword evidence="2" id="KW-1185">Reference proteome</keyword>
<accession>A0A4Y2H9G5</accession>
<proteinExistence type="predicted"/>
<sequence length="116" mass="12879">MKFIVFNISIPVSEVISVNLRSANNRPNCSEKTHRTDGDDAAVGTTDKRMLLLISNGNSPGHKSARKLLNGHCHKYEPNVYKHFVNSLSPLMSHVSDFKVIDRIANSECMPLVMGN</sequence>